<gene>
    <name evidence="1" type="ORF">Tco_1122882</name>
</gene>
<reference evidence="1" key="1">
    <citation type="journal article" date="2022" name="Int. J. Mol. Sci.">
        <title>Draft Genome of Tanacetum Coccineum: Genomic Comparison of Closely Related Tanacetum-Family Plants.</title>
        <authorList>
            <person name="Yamashiro T."/>
            <person name="Shiraishi A."/>
            <person name="Nakayama K."/>
            <person name="Satake H."/>
        </authorList>
    </citation>
    <scope>NUCLEOTIDE SEQUENCE</scope>
</reference>
<name>A0ABQ5J4L2_9ASTR</name>
<dbReference type="Proteomes" id="UP001151760">
    <property type="component" value="Unassembled WGS sequence"/>
</dbReference>
<protein>
    <submittedName>
        <fullName evidence="1">Uncharacterized protein</fullName>
    </submittedName>
</protein>
<reference evidence="1" key="2">
    <citation type="submission" date="2022-01" db="EMBL/GenBank/DDBJ databases">
        <authorList>
            <person name="Yamashiro T."/>
            <person name="Shiraishi A."/>
            <person name="Satake H."/>
            <person name="Nakayama K."/>
        </authorList>
    </citation>
    <scope>NUCLEOTIDE SEQUENCE</scope>
</reference>
<organism evidence="1 2">
    <name type="scientific">Tanacetum coccineum</name>
    <dbReference type="NCBI Taxonomy" id="301880"/>
    <lineage>
        <taxon>Eukaryota</taxon>
        <taxon>Viridiplantae</taxon>
        <taxon>Streptophyta</taxon>
        <taxon>Embryophyta</taxon>
        <taxon>Tracheophyta</taxon>
        <taxon>Spermatophyta</taxon>
        <taxon>Magnoliopsida</taxon>
        <taxon>eudicotyledons</taxon>
        <taxon>Gunneridae</taxon>
        <taxon>Pentapetalae</taxon>
        <taxon>asterids</taxon>
        <taxon>campanulids</taxon>
        <taxon>Asterales</taxon>
        <taxon>Asteraceae</taxon>
        <taxon>Asteroideae</taxon>
        <taxon>Anthemideae</taxon>
        <taxon>Anthemidinae</taxon>
        <taxon>Tanacetum</taxon>
    </lineage>
</organism>
<proteinExistence type="predicted"/>
<dbReference type="EMBL" id="BQNB010021443">
    <property type="protein sequence ID" value="GJU06452.1"/>
    <property type="molecule type" value="Genomic_DNA"/>
</dbReference>
<sequence>MAGYRSCIYLCGKKEIKAFQDKVRNVDVVCNLIKDTVRLRVLSLSLKDFAQVCDAAKIWEFHVVRSGGKKKVSFYDGRSKCDLTFFISKTCAGYVSRISQIGKILEEQMAQQDTYLFLIKVLEGYLSLAPKEARLSGTQTGKISDLEKSIYAWILQLSRNMLNMTGENHLRRAKKFMKICNPVDTPDFTFTMVG</sequence>
<keyword evidence="2" id="KW-1185">Reference proteome</keyword>
<evidence type="ECO:0000313" key="1">
    <source>
        <dbReference type="EMBL" id="GJU06452.1"/>
    </source>
</evidence>
<comment type="caution">
    <text evidence="1">The sequence shown here is derived from an EMBL/GenBank/DDBJ whole genome shotgun (WGS) entry which is preliminary data.</text>
</comment>
<accession>A0ABQ5J4L2</accession>
<evidence type="ECO:0000313" key="2">
    <source>
        <dbReference type="Proteomes" id="UP001151760"/>
    </source>
</evidence>